<dbReference type="Gene3D" id="1.20.890.10">
    <property type="entry name" value="cAMP-dependent protein kinase regulatory subunit, dimerization-anchoring domain"/>
    <property type="match status" value="1"/>
</dbReference>
<comment type="caution">
    <text evidence="1">The sequence shown here is derived from an EMBL/GenBank/DDBJ whole genome shotgun (WGS) entry which is preliminary data.</text>
</comment>
<proteinExistence type="predicted"/>
<evidence type="ECO:0000313" key="2">
    <source>
        <dbReference type="Proteomes" id="UP000789595"/>
    </source>
</evidence>
<evidence type="ECO:0000313" key="1">
    <source>
        <dbReference type="EMBL" id="CAH0379370.1"/>
    </source>
</evidence>
<name>A0A8J2WSR2_9STRA</name>
<gene>
    <name evidence="1" type="ORF">PECAL_6P09880</name>
</gene>
<dbReference type="Pfam" id="PF05186">
    <property type="entry name" value="Dpy-30"/>
    <property type="match status" value="1"/>
</dbReference>
<dbReference type="EMBL" id="CAKKNE010000006">
    <property type="protein sequence ID" value="CAH0379370.1"/>
    <property type="molecule type" value="Genomic_DNA"/>
</dbReference>
<keyword evidence="2" id="KW-1185">Reference proteome</keyword>
<sequence length="169" mass="18595">MAGRKVAIYNCARALDDNDIYILQMFDTSPSGLLVKAYRQTESVEYFMPITESELDNAALSRSQQALSKLAESLSLVELSGKLVLMSSITGIIKPKVLPSGDGVRQFIGRTKAGRDTLSDFLSEALSELCKEKPVGLDAVRWLGQWILKNNPNQPTVEEPTDMNATLQT</sequence>
<protein>
    <submittedName>
        <fullName evidence="1">Uncharacterized protein</fullName>
    </submittedName>
</protein>
<organism evidence="1 2">
    <name type="scientific">Pelagomonas calceolata</name>
    <dbReference type="NCBI Taxonomy" id="35677"/>
    <lineage>
        <taxon>Eukaryota</taxon>
        <taxon>Sar</taxon>
        <taxon>Stramenopiles</taxon>
        <taxon>Ochrophyta</taxon>
        <taxon>Pelagophyceae</taxon>
        <taxon>Pelagomonadales</taxon>
        <taxon>Pelagomonadaceae</taxon>
        <taxon>Pelagomonas</taxon>
    </lineage>
</organism>
<reference evidence="1" key="1">
    <citation type="submission" date="2021-11" db="EMBL/GenBank/DDBJ databases">
        <authorList>
            <consortium name="Genoscope - CEA"/>
            <person name="William W."/>
        </authorList>
    </citation>
    <scope>NUCLEOTIDE SEQUENCE</scope>
</reference>
<dbReference type="AlphaFoldDB" id="A0A8J2WSR2"/>
<dbReference type="Proteomes" id="UP000789595">
    <property type="component" value="Unassembled WGS sequence"/>
</dbReference>
<accession>A0A8J2WSR2</accession>
<dbReference type="OrthoDB" id="2162449at2759"/>
<dbReference type="InterPro" id="IPR007858">
    <property type="entry name" value="Dpy-30_motif"/>
</dbReference>